<proteinExistence type="predicted"/>
<gene>
    <name evidence="1" type="ORF">PC117_g22953</name>
</gene>
<dbReference type="Proteomes" id="UP000736787">
    <property type="component" value="Unassembled WGS sequence"/>
</dbReference>
<dbReference type="VEuPathDB" id="FungiDB:PC110_g5884"/>
<accession>A0A8T1B4W6</accession>
<protein>
    <submittedName>
        <fullName evidence="1">Uncharacterized protein</fullName>
    </submittedName>
</protein>
<evidence type="ECO:0000313" key="1">
    <source>
        <dbReference type="EMBL" id="KAG2896597.1"/>
    </source>
</evidence>
<name>A0A8T1B4W6_9STRA</name>
<reference evidence="1" key="1">
    <citation type="submission" date="2018-10" db="EMBL/GenBank/DDBJ databases">
        <title>Effector identification in a new, highly contiguous assembly of the strawberry crown rot pathogen Phytophthora cactorum.</title>
        <authorList>
            <person name="Armitage A.D."/>
            <person name="Nellist C.F."/>
            <person name="Bates H."/>
            <person name="Vickerstaff R.J."/>
            <person name="Harrison R.J."/>
        </authorList>
    </citation>
    <scope>NUCLEOTIDE SEQUENCE</scope>
    <source>
        <strain evidence="1">4040</strain>
    </source>
</reference>
<sequence length="160" mass="17786">MASDGETDHDQITGDLTAAETAQKATSMTSTISSTLRKDEEQVFNAVLTSVKSSFDDDLQTTLCDASWGVTNDALTGECVLEKIHAIKDSYQNQVLPPVNELFWKELKMNMSIPGILSRVADYLEKVENEIEYRFPDTRASVLKLSNLINQQVLEQAIVL</sequence>
<evidence type="ECO:0000313" key="2">
    <source>
        <dbReference type="Proteomes" id="UP000736787"/>
    </source>
</evidence>
<organism evidence="1 2">
    <name type="scientific">Phytophthora cactorum</name>
    <dbReference type="NCBI Taxonomy" id="29920"/>
    <lineage>
        <taxon>Eukaryota</taxon>
        <taxon>Sar</taxon>
        <taxon>Stramenopiles</taxon>
        <taxon>Oomycota</taxon>
        <taxon>Peronosporomycetes</taxon>
        <taxon>Peronosporales</taxon>
        <taxon>Peronosporaceae</taxon>
        <taxon>Phytophthora</taxon>
    </lineage>
</organism>
<dbReference type="AlphaFoldDB" id="A0A8T1B4W6"/>
<comment type="caution">
    <text evidence="1">The sequence shown here is derived from an EMBL/GenBank/DDBJ whole genome shotgun (WGS) entry which is preliminary data.</text>
</comment>
<dbReference type="EMBL" id="RCMK01001331">
    <property type="protein sequence ID" value="KAG2896597.1"/>
    <property type="molecule type" value="Genomic_DNA"/>
</dbReference>